<feature type="transmembrane region" description="Helical" evidence="1">
    <location>
        <begin position="301"/>
        <end position="323"/>
    </location>
</feature>
<dbReference type="AlphaFoldDB" id="T1KAR4"/>
<keyword evidence="1" id="KW-0472">Membrane</keyword>
<reference evidence="3" key="1">
    <citation type="submission" date="2011-08" db="EMBL/GenBank/DDBJ databases">
        <authorList>
            <person name="Rombauts S."/>
        </authorList>
    </citation>
    <scope>NUCLEOTIDE SEQUENCE</scope>
    <source>
        <strain evidence="3">London</strain>
    </source>
</reference>
<dbReference type="HOGENOM" id="CLU_638317_0_0_1"/>
<proteinExistence type="predicted"/>
<feature type="transmembrane region" description="Helical" evidence="1">
    <location>
        <begin position="414"/>
        <end position="433"/>
    </location>
</feature>
<keyword evidence="1" id="KW-1133">Transmembrane helix</keyword>
<dbReference type="EMBL" id="CAEY01001941">
    <property type="status" value="NOT_ANNOTATED_CDS"/>
    <property type="molecule type" value="Genomic_DNA"/>
</dbReference>
<evidence type="ECO:0000313" key="3">
    <source>
        <dbReference type="Proteomes" id="UP000015104"/>
    </source>
</evidence>
<keyword evidence="3" id="KW-1185">Reference proteome</keyword>
<dbReference type="EnsemblMetazoa" id="tetur08g01420.1">
    <property type="protein sequence ID" value="tetur08g01420.1"/>
    <property type="gene ID" value="tetur08g01420"/>
</dbReference>
<evidence type="ECO:0000313" key="2">
    <source>
        <dbReference type="EnsemblMetazoa" id="tetur08g01420.1"/>
    </source>
</evidence>
<feature type="transmembrane region" description="Helical" evidence="1">
    <location>
        <begin position="82"/>
        <end position="101"/>
    </location>
</feature>
<evidence type="ECO:0008006" key="4">
    <source>
        <dbReference type="Google" id="ProtNLM"/>
    </source>
</evidence>
<evidence type="ECO:0000256" key="1">
    <source>
        <dbReference type="SAM" id="Phobius"/>
    </source>
</evidence>
<feature type="transmembrane region" description="Helical" evidence="1">
    <location>
        <begin position="194"/>
        <end position="214"/>
    </location>
</feature>
<accession>T1KAR4</accession>
<name>T1KAR4_TETUR</name>
<dbReference type="Proteomes" id="UP000015104">
    <property type="component" value="Unassembled WGS sequence"/>
</dbReference>
<protein>
    <recommendedName>
        <fullName evidence="4">Gustatory receptor</fullName>
    </recommendedName>
</protein>
<feature type="transmembrane region" description="Helical" evidence="1">
    <location>
        <begin position="335"/>
        <end position="355"/>
    </location>
</feature>
<organism evidence="2 3">
    <name type="scientific">Tetranychus urticae</name>
    <name type="common">Two-spotted spider mite</name>
    <dbReference type="NCBI Taxonomy" id="32264"/>
    <lineage>
        <taxon>Eukaryota</taxon>
        <taxon>Metazoa</taxon>
        <taxon>Ecdysozoa</taxon>
        <taxon>Arthropoda</taxon>
        <taxon>Chelicerata</taxon>
        <taxon>Arachnida</taxon>
        <taxon>Acari</taxon>
        <taxon>Acariformes</taxon>
        <taxon>Trombidiformes</taxon>
        <taxon>Prostigmata</taxon>
        <taxon>Eleutherengona</taxon>
        <taxon>Raphignathae</taxon>
        <taxon>Tetranychoidea</taxon>
        <taxon>Tetranychidae</taxon>
        <taxon>Tetranychus</taxon>
    </lineage>
</organism>
<sequence>MNWNTLRDTSIIPKFLHLKRFILDNWNKMQRFFSNFSSKLINNLDVANNDLLDAIQDLENFERSTKTLDRAKSCRYFQLQSLIILLLNSVIAIQFLVLSITDNETIRLYNGDIFVSSSERKVLNYFLHVGEMIPCMVKFFLLHLNQCERKSFLNMFDEYKNSLVQVEEKFILLSTNERSFRITYYILIKLYKHCPIMVCAGFALAHISIAVFNYSSLKSFLFQMVHIAFLGVSYYFISSSGLWFLFIMTLATLFGYYSIDSLSTECNELNSINHYTRTNALSFYYKINLLSNWMDCVNAQVASIFMALYVYLAFHNILFFFYLTQFTFDNLGVKALLIFSNVLISMLLYVTNYLGSIASQKASQLHLAIYRLSIDTGNLFNLKVSLKKLQVLRRIEARKMGSYVGNYIYVDNNFILLLTLECGSLYLLFCANINRNN</sequence>
<reference evidence="2" key="2">
    <citation type="submission" date="2015-06" db="UniProtKB">
        <authorList>
            <consortium name="EnsemblMetazoa"/>
        </authorList>
    </citation>
    <scope>IDENTIFICATION</scope>
</reference>
<keyword evidence="1" id="KW-0812">Transmembrane</keyword>